<evidence type="ECO:0000313" key="3">
    <source>
        <dbReference type="EMBL" id="GAU94942.1"/>
    </source>
</evidence>
<feature type="transmembrane region" description="Helical" evidence="2">
    <location>
        <begin position="155"/>
        <end position="177"/>
    </location>
</feature>
<reference evidence="3 4" key="1">
    <citation type="journal article" date="2016" name="Nat. Commun.">
        <title>Extremotolerant tardigrade genome and improved radiotolerance of human cultured cells by tardigrade-unique protein.</title>
        <authorList>
            <person name="Hashimoto T."/>
            <person name="Horikawa D.D."/>
            <person name="Saito Y."/>
            <person name="Kuwahara H."/>
            <person name="Kozuka-Hata H."/>
            <person name="Shin-I T."/>
            <person name="Minakuchi Y."/>
            <person name="Ohishi K."/>
            <person name="Motoyama A."/>
            <person name="Aizu T."/>
            <person name="Enomoto A."/>
            <person name="Kondo K."/>
            <person name="Tanaka S."/>
            <person name="Hara Y."/>
            <person name="Koshikawa S."/>
            <person name="Sagara H."/>
            <person name="Miura T."/>
            <person name="Yokobori S."/>
            <person name="Miyagawa K."/>
            <person name="Suzuki Y."/>
            <person name="Kubo T."/>
            <person name="Oyama M."/>
            <person name="Kohara Y."/>
            <person name="Fujiyama A."/>
            <person name="Arakawa K."/>
            <person name="Katayama T."/>
            <person name="Toyoda A."/>
            <person name="Kunieda T."/>
        </authorList>
    </citation>
    <scope>NUCLEOTIDE SEQUENCE [LARGE SCALE GENOMIC DNA]</scope>
    <source>
        <strain evidence="3 4">YOKOZUNA-1</strain>
    </source>
</reference>
<evidence type="ECO:0000256" key="1">
    <source>
        <dbReference type="SAM" id="MobiDB-lite"/>
    </source>
</evidence>
<gene>
    <name evidence="3" type="primary">RvY_06640</name>
    <name evidence="3" type="synonym">RvY_06640.1</name>
    <name evidence="3" type="ORF">RvY_06640-1</name>
</gene>
<feature type="region of interest" description="Disordered" evidence="1">
    <location>
        <begin position="1"/>
        <end position="64"/>
    </location>
</feature>
<feature type="transmembrane region" description="Helical" evidence="2">
    <location>
        <begin position="76"/>
        <end position="96"/>
    </location>
</feature>
<sequence length="331" mass="35475">MAGLPPRNATHAAFGAHGPGGPHGAHGHRGLHGSMHGRASHHPQGHGSLHPNGSAHHHTVHIENHHKPRIKYRPGLYALACLQFIGGLLLLNFEAISSVMYRASESDILYGVEFAGLYVSVFTMVTGIVSMLTIRKHASPRVRMCCFASDIIMTTFLAIQTFAMCCASGAMLAFYTISWDTVLGFVNRVSAAANLNLAVGTSTTTLAPTLMPSFVQAELQQDHNLLIGLRCILFVLYFVLFASSVIGSCLSCCNYCKCWAGTGRPTPHGSPQPQVGHHHPGSTTHISAITTAGPHGVTKEVEKIVIPETEPVAAEAGEKSGHKKHHKKHKS</sequence>
<dbReference type="Proteomes" id="UP000186922">
    <property type="component" value="Unassembled WGS sequence"/>
</dbReference>
<keyword evidence="2" id="KW-0812">Transmembrane</keyword>
<feature type="transmembrane region" description="Helical" evidence="2">
    <location>
        <begin position="108"/>
        <end position="134"/>
    </location>
</feature>
<dbReference type="EMBL" id="BDGG01000003">
    <property type="protein sequence ID" value="GAU94942.1"/>
    <property type="molecule type" value="Genomic_DNA"/>
</dbReference>
<comment type="caution">
    <text evidence="3">The sequence shown here is derived from an EMBL/GenBank/DDBJ whole genome shotgun (WGS) entry which is preliminary data.</text>
</comment>
<keyword evidence="2" id="KW-1133">Transmembrane helix</keyword>
<proteinExistence type="predicted"/>
<evidence type="ECO:0000313" key="4">
    <source>
        <dbReference type="Proteomes" id="UP000186922"/>
    </source>
</evidence>
<dbReference type="OrthoDB" id="10065036at2759"/>
<feature type="compositionally biased region" description="Basic residues" evidence="1">
    <location>
        <begin position="321"/>
        <end position="331"/>
    </location>
</feature>
<keyword evidence="4" id="KW-1185">Reference proteome</keyword>
<organism evidence="3 4">
    <name type="scientific">Ramazzottius varieornatus</name>
    <name type="common">Water bear</name>
    <name type="synonym">Tardigrade</name>
    <dbReference type="NCBI Taxonomy" id="947166"/>
    <lineage>
        <taxon>Eukaryota</taxon>
        <taxon>Metazoa</taxon>
        <taxon>Ecdysozoa</taxon>
        <taxon>Tardigrada</taxon>
        <taxon>Eutardigrada</taxon>
        <taxon>Parachela</taxon>
        <taxon>Hypsibioidea</taxon>
        <taxon>Ramazzottiidae</taxon>
        <taxon>Ramazzottius</taxon>
    </lineage>
</organism>
<dbReference type="AlphaFoldDB" id="A0A1D1V4R1"/>
<feature type="region of interest" description="Disordered" evidence="1">
    <location>
        <begin position="267"/>
        <end position="289"/>
    </location>
</feature>
<accession>A0A1D1V4R1</accession>
<feature type="region of interest" description="Disordered" evidence="1">
    <location>
        <begin position="308"/>
        <end position="331"/>
    </location>
</feature>
<evidence type="ECO:0000256" key="2">
    <source>
        <dbReference type="SAM" id="Phobius"/>
    </source>
</evidence>
<protein>
    <submittedName>
        <fullName evidence="3">Uncharacterized protein</fullName>
    </submittedName>
</protein>
<keyword evidence="2" id="KW-0472">Membrane</keyword>
<feature type="transmembrane region" description="Helical" evidence="2">
    <location>
        <begin position="227"/>
        <end position="247"/>
    </location>
</feature>
<name>A0A1D1V4R1_RAMVA</name>